<evidence type="ECO:0000256" key="2">
    <source>
        <dbReference type="ARBA" id="ARBA00022679"/>
    </source>
</evidence>
<dbReference type="InterPro" id="IPR050249">
    <property type="entry name" value="Pseudomonas-type_ThrB"/>
</dbReference>
<dbReference type="PANTHER" id="PTHR21064:SF6">
    <property type="entry name" value="AMINOGLYCOSIDE PHOSPHOTRANSFERASE DOMAIN-CONTAINING PROTEIN"/>
    <property type="match status" value="1"/>
</dbReference>
<dbReference type="Gene3D" id="3.30.200.20">
    <property type="entry name" value="Phosphorylase Kinase, domain 1"/>
    <property type="match status" value="1"/>
</dbReference>
<dbReference type="InterPro" id="IPR011009">
    <property type="entry name" value="Kinase-like_dom_sf"/>
</dbReference>
<name>A0ABS3Q528_9GAMM</name>
<evidence type="ECO:0000256" key="6">
    <source>
        <dbReference type="ARBA" id="ARBA00022840"/>
    </source>
</evidence>
<keyword evidence="4 8" id="KW-0547">Nucleotide-binding</keyword>
<dbReference type="NCBIfam" id="TIGR00938">
    <property type="entry name" value="thrB_alt"/>
    <property type="match status" value="1"/>
</dbReference>
<evidence type="ECO:0000256" key="4">
    <source>
        <dbReference type="ARBA" id="ARBA00022741"/>
    </source>
</evidence>
<proteinExistence type="inferred from homology"/>
<dbReference type="Pfam" id="PF01636">
    <property type="entry name" value="APH"/>
    <property type="match status" value="1"/>
</dbReference>
<keyword evidence="12" id="KW-1185">Reference proteome</keyword>
<dbReference type="SUPFAM" id="SSF56112">
    <property type="entry name" value="Protein kinase-like (PK-like)"/>
    <property type="match status" value="1"/>
</dbReference>
<feature type="domain" description="Aminoglycoside phosphotransferase" evidence="10">
    <location>
        <begin position="27"/>
        <end position="247"/>
    </location>
</feature>
<evidence type="ECO:0000259" key="10">
    <source>
        <dbReference type="Pfam" id="PF01636"/>
    </source>
</evidence>
<reference evidence="11 12" key="1">
    <citation type="submission" date="2021-03" db="EMBL/GenBank/DDBJ databases">
        <title>Thiomicrorhabdus sp.nov.,novel sulfur-oxidizing bacteria isolated from coastal sediment.</title>
        <authorList>
            <person name="Liu X."/>
        </authorList>
    </citation>
    <scope>NUCLEOTIDE SEQUENCE [LARGE SCALE GENOMIC DNA]</scope>
    <source>
        <strain evidence="11 12">6S2-11</strain>
    </source>
</reference>
<protein>
    <recommendedName>
        <fullName evidence="8 9">Homoserine kinase</fullName>
        <shortName evidence="8">HK</shortName>
        <shortName evidence="8">HSK</shortName>
        <ecNumber evidence="8 9">2.7.1.39</ecNumber>
    </recommendedName>
</protein>
<evidence type="ECO:0000256" key="8">
    <source>
        <dbReference type="HAMAP-Rule" id="MF_00301"/>
    </source>
</evidence>
<gene>
    <name evidence="8" type="primary">thrB</name>
    <name evidence="11" type="ORF">J3998_07295</name>
</gene>
<dbReference type="HAMAP" id="MF_00301">
    <property type="entry name" value="Homoser_kinase_2"/>
    <property type="match status" value="1"/>
</dbReference>
<evidence type="ECO:0000256" key="9">
    <source>
        <dbReference type="NCBIfam" id="TIGR00938"/>
    </source>
</evidence>
<evidence type="ECO:0000256" key="7">
    <source>
        <dbReference type="ARBA" id="ARBA00038240"/>
    </source>
</evidence>
<comment type="catalytic activity">
    <reaction evidence="8">
        <text>L-homoserine + ATP = O-phospho-L-homoserine + ADP + H(+)</text>
        <dbReference type="Rhea" id="RHEA:13985"/>
        <dbReference type="ChEBI" id="CHEBI:15378"/>
        <dbReference type="ChEBI" id="CHEBI:30616"/>
        <dbReference type="ChEBI" id="CHEBI:57476"/>
        <dbReference type="ChEBI" id="CHEBI:57590"/>
        <dbReference type="ChEBI" id="CHEBI:456216"/>
        <dbReference type="EC" id="2.7.1.39"/>
    </reaction>
</comment>
<accession>A0ABS3Q528</accession>
<keyword evidence="3 8" id="KW-0791">Threonine biosynthesis</keyword>
<dbReference type="PANTHER" id="PTHR21064">
    <property type="entry name" value="AMINOGLYCOSIDE PHOSPHOTRANSFERASE DOMAIN-CONTAINING PROTEIN-RELATED"/>
    <property type="match status" value="1"/>
</dbReference>
<dbReference type="RefSeq" id="WP_208149352.1">
    <property type="nucleotide sequence ID" value="NZ_JAGETV010000010.1"/>
</dbReference>
<dbReference type="InterPro" id="IPR002575">
    <property type="entry name" value="Aminoglycoside_PTrfase"/>
</dbReference>
<evidence type="ECO:0000256" key="3">
    <source>
        <dbReference type="ARBA" id="ARBA00022697"/>
    </source>
</evidence>
<dbReference type="EC" id="2.7.1.39" evidence="8 9"/>
<organism evidence="11 12">
    <name type="scientific">Thiomicrorhabdus marina</name>
    <dbReference type="NCBI Taxonomy" id="2818442"/>
    <lineage>
        <taxon>Bacteria</taxon>
        <taxon>Pseudomonadati</taxon>
        <taxon>Pseudomonadota</taxon>
        <taxon>Gammaproteobacteria</taxon>
        <taxon>Thiotrichales</taxon>
        <taxon>Piscirickettsiaceae</taxon>
        <taxon>Thiomicrorhabdus</taxon>
    </lineage>
</organism>
<comment type="pathway">
    <text evidence="8">Amino-acid biosynthesis; L-threonine biosynthesis; L-threonine from L-aspartate: step 4/5.</text>
</comment>
<keyword evidence="5 8" id="KW-0418">Kinase</keyword>
<dbReference type="Proteomes" id="UP000664835">
    <property type="component" value="Unassembled WGS sequence"/>
</dbReference>
<dbReference type="CDD" id="cd05153">
    <property type="entry name" value="HomoserineK_II"/>
    <property type="match status" value="1"/>
</dbReference>
<evidence type="ECO:0000256" key="1">
    <source>
        <dbReference type="ARBA" id="ARBA00022605"/>
    </source>
</evidence>
<dbReference type="InterPro" id="IPR005280">
    <property type="entry name" value="Homoserine_kinase_II"/>
</dbReference>
<dbReference type="NCBIfam" id="NF003558">
    <property type="entry name" value="PRK05231.1"/>
    <property type="match status" value="1"/>
</dbReference>
<sequence length="316" mass="36033">MSVYTVVEQSDLVEFLQDYSVGELDSFEGISAGIENTNYFVNTTLNGQTQQFVLTIFEHHSFEELPYFLNIMAFMAEHHIPTAHPIKTLSNGYLKELKGKPAALVERLKGGGVDHPNDTQCSVMGKYLAKFHEAGTDFSDFRPNDRGLDWMKSTYSIIKQYLPQDEQAMIEDELAFQSEVDWAHLPCGVIHADLFCDNALFSGNDLSGIIDLYYACNAPFLYDLAVMVNDWCRINESGVDNIHFDDAKVEQMLQAYRQQRALTVDEEKAWPAALRLAALRFFLSRLKDKHMPREGEMTQIKDPNVFKKVLSIHRQA</sequence>
<dbReference type="GO" id="GO:0004413">
    <property type="term" value="F:homoserine kinase activity"/>
    <property type="evidence" value="ECO:0007669"/>
    <property type="project" value="UniProtKB-EC"/>
</dbReference>
<dbReference type="Gene3D" id="3.90.1200.10">
    <property type="match status" value="1"/>
</dbReference>
<dbReference type="EMBL" id="JAGETV010000010">
    <property type="protein sequence ID" value="MBO1927382.1"/>
    <property type="molecule type" value="Genomic_DNA"/>
</dbReference>
<keyword evidence="6 8" id="KW-0067">ATP-binding</keyword>
<keyword evidence="1 8" id="KW-0028">Amino-acid biosynthesis</keyword>
<comment type="similarity">
    <text evidence="7 8">Belongs to the pseudomonas-type ThrB family.</text>
</comment>
<evidence type="ECO:0000256" key="5">
    <source>
        <dbReference type="ARBA" id="ARBA00022777"/>
    </source>
</evidence>
<evidence type="ECO:0000313" key="11">
    <source>
        <dbReference type="EMBL" id="MBO1927382.1"/>
    </source>
</evidence>
<comment type="caution">
    <text evidence="11">The sequence shown here is derived from an EMBL/GenBank/DDBJ whole genome shotgun (WGS) entry which is preliminary data.</text>
</comment>
<evidence type="ECO:0000313" key="12">
    <source>
        <dbReference type="Proteomes" id="UP000664835"/>
    </source>
</evidence>
<keyword evidence="2 8" id="KW-0808">Transferase</keyword>